<dbReference type="AlphaFoldDB" id="A0A1G2KQ04"/>
<comment type="caution">
    <text evidence="1">The sequence shown here is derived from an EMBL/GenBank/DDBJ whole genome shotgun (WGS) entry which is preliminary data.</text>
</comment>
<gene>
    <name evidence="1" type="ORF">A3C16_05575</name>
</gene>
<name>A0A1G2KQ04_9BACT</name>
<sequence length="134" mass="15603">MAKPVGMFTMKRGGTCAEYWRQQMGNRTMRAHVRKAIEEMREGAREFERTFASQLEELVYSPGFQGIMRRWMRSANAHRSHIMKRSEAPVVKGANHVGHGKAQNRRMDLNIVDRKNRAFLRTARLKRVPCLPSF</sequence>
<reference evidence="1 2" key="1">
    <citation type="journal article" date="2016" name="Nat. Commun.">
        <title>Thousands of microbial genomes shed light on interconnected biogeochemical processes in an aquifer system.</title>
        <authorList>
            <person name="Anantharaman K."/>
            <person name="Brown C.T."/>
            <person name="Hug L.A."/>
            <person name="Sharon I."/>
            <person name="Castelle C.J."/>
            <person name="Probst A.J."/>
            <person name="Thomas B.C."/>
            <person name="Singh A."/>
            <person name="Wilkins M.J."/>
            <person name="Karaoz U."/>
            <person name="Brodie E.L."/>
            <person name="Williams K.H."/>
            <person name="Hubbard S.S."/>
            <person name="Banfield J.F."/>
        </authorList>
    </citation>
    <scope>NUCLEOTIDE SEQUENCE [LARGE SCALE GENOMIC DNA]</scope>
</reference>
<dbReference type="EMBL" id="MHQL01000062">
    <property type="protein sequence ID" value="OHA01486.1"/>
    <property type="molecule type" value="Genomic_DNA"/>
</dbReference>
<evidence type="ECO:0000313" key="1">
    <source>
        <dbReference type="EMBL" id="OHA01486.1"/>
    </source>
</evidence>
<proteinExistence type="predicted"/>
<organism evidence="1 2">
    <name type="scientific">Candidatus Sungbacteria bacterium RIFCSPHIGHO2_02_FULL_51_29</name>
    <dbReference type="NCBI Taxonomy" id="1802273"/>
    <lineage>
        <taxon>Bacteria</taxon>
        <taxon>Candidatus Sungiibacteriota</taxon>
    </lineage>
</organism>
<dbReference type="Proteomes" id="UP000177811">
    <property type="component" value="Unassembled WGS sequence"/>
</dbReference>
<evidence type="ECO:0000313" key="2">
    <source>
        <dbReference type="Proteomes" id="UP000177811"/>
    </source>
</evidence>
<protein>
    <submittedName>
        <fullName evidence="1">Uncharacterized protein</fullName>
    </submittedName>
</protein>
<accession>A0A1G2KQ04</accession>